<gene>
    <name evidence="10" type="primary">xrtA</name>
    <name evidence="10" type="ORF">D1115_22915</name>
</gene>
<sequence>MRSSPHFSITLGKAVSSRMVIRFALPFLAWGLVYFESLSSMVTVWMQSKTFEHCFIILPIALWLTWRKKDEIRSTPVQTSWLPVFILVLPSALWMLGKAADVALFEHVAAVFSLQLMLWALLGNPLTKVLFFPIFYLVFCVPFGEELVPYLQLITADITVFALQITNIPVYREGLYLAIPNGLFEVAEACSGIRFLISSLALGTLFAYLSFNKWWKIAIFVGFSFIFPIIANGIRAYGIVLIGYLSDMRYATGADHLVYGWVFFSFVIGIIFFIADKFSDKKSTQPSPYPRMYARSIPVKNVMIILCFLGVYAFLYQWQRSIDLNGNQIVNAVNLPKNTTHIETSSWGISFPKAQQVSRGVAPDGSVEYFSARYALNQKNGELISSLNRIYDQQQWSINRNSKQVITPDLTEAFKATQLTVANLNGQSMKILYWYCINDFCSSNPLEVKLFKATRLMTESSGTADVWAIASYNSTDEHLLNLAKAWIANERD</sequence>
<keyword evidence="5 10" id="KW-0378">Hydrolase</keyword>
<dbReference type="InterPro" id="IPR026392">
    <property type="entry name" value="Exo/Archaeosortase_dom"/>
</dbReference>
<comment type="subcellular location">
    <subcellularLocation>
        <location evidence="1">Cell membrane</location>
        <topology evidence="1">Multi-pass membrane protein</topology>
    </subcellularLocation>
</comment>
<evidence type="ECO:0000256" key="5">
    <source>
        <dbReference type="ARBA" id="ARBA00022801"/>
    </source>
</evidence>
<evidence type="ECO:0000313" key="11">
    <source>
        <dbReference type="Proteomes" id="UP000262832"/>
    </source>
</evidence>
<dbReference type="Proteomes" id="UP000262832">
    <property type="component" value="Plasmid pVa1"/>
</dbReference>
<organism evidence="10 11">
    <name type="scientific">Vibrio alfacsensis</name>
    <dbReference type="NCBI Taxonomy" id="1074311"/>
    <lineage>
        <taxon>Bacteria</taxon>
        <taxon>Pseudomonadati</taxon>
        <taxon>Pseudomonadota</taxon>
        <taxon>Gammaproteobacteria</taxon>
        <taxon>Vibrionales</taxon>
        <taxon>Vibrionaceae</taxon>
        <taxon>Vibrio</taxon>
    </lineage>
</organism>
<keyword evidence="7 8" id="KW-0472">Membrane</keyword>
<keyword evidence="4 8" id="KW-0812">Transmembrane</keyword>
<dbReference type="EC" id="3.4.22.-" evidence="10"/>
<evidence type="ECO:0000256" key="6">
    <source>
        <dbReference type="ARBA" id="ARBA00022989"/>
    </source>
</evidence>
<dbReference type="NCBIfam" id="TIGR04178">
    <property type="entry name" value="exo_archaeo"/>
    <property type="match status" value="1"/>
</dbReference>
<name>A0ABN5PPS4_9VIBR</name>
<evidence type="ECO:0000256" key="7">
    <source>
        <dbReference type="ARBA" id="ARBA00023136"/>
    </source>
</evidence>
<keyword evidence="3" id="KW-0645">Protease</keyword>
<keyword evidence="2" id="KW-1003">Cell membrane</keyword>
<feature type="transmembrane region" description="Helical" evidence="8">
    <location>
        <begin position="20"/>
        <end position="38"/>
    </location>
</feature>
<evidence type="ECO:0000256" key="8">
    <source>
        <dbReference type="SAM" id="Phobius"/>
    </source>
</evidence>
<dbReference type="InterPro" id="IPR014263">
    <property type="entry name" value="Methanolan_biosynth_EpsI"/>
</dbReference>
<evidence type="ECO:0000256" key="1">
    <source>
        <dbReference type="ARBA" id="ARBA00004651"/>
    </source>
</evidence>
<dbReference type="NCBIfam" id="TIGR03109">
    <property type="entry name" value="exosort_XrtA"/>
    <property type="match status" value="1"/>
</dbReference>
<protein>
    <submittedName>
        <fullName evidence="10">Exosortase A</fullName>
        <ecNumber evidence="10">3.4.22.-</ecNumber>
    </submittedName>
</protein>
<feature type="transmembrane region" description="Helical" evidence="8">
    <location>
        <begin position="78"/>
        <end position="96"/>
    </location>
</feature>
<evidence type="ECO:0000256" key="4">
    <source>
        <dbReference type="ARBA" id="ARBA00022692"/>
    </source>
</evidence>
<feature type="transmembrane region" description="Helical" evidence="8">
    <location>
        <begin position="150"/>
        <end position="171"/>
    </location>
</feature>
<dbReference type="Pfam" id="PF11984">
    <property type="entry name" value="DUF3485"/>
    <property type="match status" value="1"/>
</dbReference>
<keyword evidence="10" id="KW-0614">Plasmid</keyword>
<evidence type="ECO:0000313" key="10">
    <source>
        <dbReference type="EMBL" id="AXY03731.1"/>
    </source>
</evidence>
<proteinExistence type="predicted"/>
<feature type="transmembrane region" description="Helical" evidence="8">
    <location>
        <begin position="217"/>
        <end position="245"/>
    </location>
</feature>
<dbReference type="NCBIfam" id="TIGR02602">
    <property type="entry name" value="8TM_EpsH"/>
    <property type="match status" value="1"/>
</dbReference>
<dbReference type="InterPro" id="IPR017540">
    <property type="entry name" value="Exosortase-1"/>
</dbReference>
<accession>A0ABN5PPS4</accession>
<dbReference type="Pfam" id="PF09721">
    <property type="entry name" value="Exosortase_EpsH"/>
    <property type="match status" value="1"/>
</dbReference>
<dbReference type="InterPro" id="IPR019127">
    <property type="entry name" value="Exosortase"/>
</dbReference>
<dbReference type="EMBL" id="CP032095">
    <property type="protein sequence ID" value="AXY03731.1"/>
    <property type="molecule type" value="Genomic_DNA"/>
</dbReference>
<keyword evidence="6 8" id="KW-1133">Transmembrane helix</keyword>
<feature type="transmembrane region" description="Helical" evidence="8">
    <location>
        <begin position="257"/>
        <end position="275"/>
    </location>
</feature>
<geneLocation type="plasmid" evidence="11">
    <name>pva1</name>
</geneLocation>
<evidence type="ECO:0000256" key="3">
    <source>
        <dbReference type="ARBA" id="ARBA00022670"/>
    </source>
</evidence>
<feature type="domain" description="Methanolan biosynthesis EpsI" evidence="9">
    <location>
        <begin position="346"/>
        <end position="459"/>
    </location>
</feature>
<feature type="transmembrane region" description="Helical" evidence="8">
    <location>
        <begin position="295"/>
        <end position="315"/>
    </location>
</feature>
<dbReference type="GO" id="GO:0016787">
    <property type="term" value="F:hydrolase activity"/>
    <property type="evidence" value="ECO:0007669"/>
    <property type="project" value="UniProtKB-KW"/>
</dbReference>
<keyword evidence="11" id="KW-1185">Reference proteome</keyword>
<feature type="transmembrane region" description="Helical" evidence="8">
    <location>
        <begin position="192"/>
        <end position="211"/>
    </location>
</feature>
<evidence type="ECO:0000256" key="2">
    <source>
        <dbReference type="ARBA" id="ARBA00022475"/>
    </source>
</evidence>
<evidence type="ECO:0000259" key="9">
    <source>
        <dbReference type="Pfam" id="PF11984"/>
    </source>
</evidence>
<reference evidence="10 11" key="1">
    <citation type="submission" date="2018-08" db="EMBL/GenBank/DDBJ databases">
        <title>Genomic taxonomy of the Vibrionaceae family.</title>
        <authorList>
            <person name="Gomez-Gil B."/>
            <person name="Tanaka M."/>
            <person name="Sawabe T."/>
            <person name="Enciso-Ibarra K."/>
        </authorList>
    </citation>
    <scope>NUCLEOTIDE SEQUENCE [LARGE SCALE GENOMIC DNA]</scope>
    <source>
        <strain evidence="10 11">CAIM 1831</strain>
        <plasmid evidence="11">pva1</plasmid>
    </source>
</reference>
<dbReference type="InterPro" id="IPR013426">
    <property type="entry name" value="EpsH-like"/>
</dbReference>
<feature type="transmembrane region" description="Helical" evidence="8">
    <location>
        <begin position="50"/>
        <end position="66"/>
    </location>
</feature>